<evidence type="ECO:0000313" key="4">
    <source>
        <dbReference type="Proteomes" id="UP000248863"/>
    </source>
</evidence>
<dbReference type="OrthoDB" id="9807387at2"/>
<proteinExistence type="predicted"/>
<evidence type="ECO:0000256" key="1">
    <source>
        <dbReference type="ARBA" id="ARBA00022801"/>
    </source>
</evidence>
<dbReference type="Proteomes" id="UP000248863">
    <property type="component" value="Unassembled WGS sequence"/>
</dbReference>
<comment type="caution">
    <text evidence="3">The sequence shown here is derived from an EMBL/GenBank/DDBJ whole genome shotgun (WGS) entry which is preliminary data.</text>
</comment>
<dbReference type="PANTHER" id="PTHR43540">
    <property type="entry name" value="PEROXYUREIDOACRYLATE/UREIDOACRYLATE AMIDOHYDROLASE-RELATED"/>
    <property type="match status" value="1"/>
</dbReference>
<dbReference type="PROSITE" id="PS51819">
    <property type="entry name" value="VOC"/>
    <property type="match status" value="1"/>
</dbReference>
<organism evidence="3 4">
    <name type="scientific">Rhodoplanes elegans</name>
    <dbReference type="NCBI Taxonomy" id="29408"/>
    <lineage>
        <taxon>Bacteria</taxon>
        <taxon>Pseudomonadati</taxon>
        <taxon>Pseudomonadota</taxon>
        <taxon>Alphaproteobacteria</taxon>
        <taxon>Hyphomicrobiales</taxon>
        <taxon>Nitrobacteraceae</taxon>
        <taxon>Rhodoplanes</taxon>
    </lineage>
</organism>
<dbReference type="GO" id="GO:0016787">
    <property type="term" value="F:hydrolase activity"/>
    <property type="evidence" value="ECO:0007669"/>
    <property type="project" value="UniProtKB-KW"/>
</dbReference>
<dbReference type="SUPFAM" id="SSF54593">
    <property type="entry name" value="Glyoxalase/Bleomycin resistance protein/Dihydroxybiphenyl dioxygenase"/>
    <property type="match status" value="1"/>
</dbReference>
<keyword evidence="4" id="KW-1185">Reference proteome</keyword>
<accession>A0A327KKK4</accession>
<dbReference type="Gene3D" id="3.40.50.850">
    <property type="entry name" value="Isochorismatase-like"/>
    <property type="match status" value="1"/>
</dbReference>
<sequence>MSLDAIEIESAALLVIDMQNGFLHENGTLGVSGVDVGRLKTIVGPTKALVEKFQAAGVPVIWTVQEHFAVDASRARKKLAAHTARRKQVSCLAGSWDAAIVDELKDLAAKQPTFVLRKHRFGAFHETRLEILLRQLGVTTLFVTGTTTNACVETSIREAYLRDYDVVAVTDCISGVNAAWEETAQKVWAQYFCVLAGSSDVSAWVDAKLAPRIVSFAHMLLQVADIEASKRFYADLVGFTPRVAKPLPDGRPFVPFVQGLALTSGGAGARQIDHMAFQVKDVRALAARLEAAGVTFFQPLHDGIYGLTIYVADPDGTKVEFFEPGVTL</sequence>
<dbReference type="CDD" id="cd06587">
    <property type="entry name" value="VOC"/>
    <property type="match status" value="1"/>
</dbReference>
<evidence type="ECO:0000259" key="2">
    <source>
        <dbReference type="PROSITE" id="PS51819"/>
    </source>
</evidence>
<dbReference type="CDD" id="cd00431">
    <property type="entry name" value="cysteine_hydrolases"/>
    <property type="match status" value="1"/>
</dbReference>
<name>A0A327KKK4_9BRAD</name>
<dbReference type="Gene3D" id="3.10.180.10">
    <property type="entry name" value="2,3-Dihydroxybiphenyl 1,2-Dioxygenase, domain 1"/>
    <property type="match status" value="1"/>
</dbReference>
<dbReference type="InterPro" id="IPR004360">
    <property type="entry name" value="Glyas_Fos-R_dOase_dom"/>
</dbReference>
<dbReference type="InterPro" id="IPR036380">
    <property type="entry name" value="Isochorismatase-like_sf"/>
</dbReference>
<dbReference type="InterPro" id="IPR000868">
    <property type="entry name" value="Isochorismatase-like_dom"/>
</dbReference>
<dbReference type="SUPFAM" id="SSF52499">
    <property type="entry name" value="Isochorismatase-like hydrolases"/>
    <property type="match status" value="1"/>
</dbReference>
<evidence type="ECO:0000313" key="3">
    <source>
        <dbReference type="EMBL" id="RAI37872.1"/>
    </source>
</evidence>
<dbReference type="AlphaFoldDB" id="A0A327KKK4"/>
<dbReference type="InterPro" id="IPR050272">
    <property type="entry name" value="Isochorismatase-like_hydrls"/>
</dbReference>
<dbReference type="Pfam" id="PF00903">
    <property type="entry name" value="Glyoxalase"/>
    <property type="match status" value="1"/>
</dbReference>
<dbReference type="PANTHER" id="PTHR43540:SF6">
    <property type="entry name" value="ISOCHORISMATASE-LIKE DOMAIN-CONTAINING PROTEIN"/>
    <property type="match status" value="1"/>
</dbReference>
<dbReference type="RefSeq" id="WP_111357886.1">
    <property type="nucleotide sequence ID" value="NZ_NHSK01000105.1"/>
</dbReference>
<keyword evidence="1" id="KW-0378">Hydrolase</keyword>
<protein>
    <submittedName>
        <fullName evidence="3">Isochorismatase</fullName>
    </submittedName>
</protein>
<dbReference type="InterPro" id="IPR037523">
    <property type="entry name" value="VOC_core"/>
</dbReference>
<dbReference type="Pfam" id="PF00857">
    <property type="entry name" value="Isochorismatase"/>
    <property type="match status" value="1"/>
</dbReference>
<feature type="domain" description="VOC" evidence="2">
    <location>
        <begin position="215"/>
        <end position="324"/>
    </location>
</feature>
<reference evidence="3 4" key="1">
    <citation type="submission" date="2017-07" db="EMBL/GenBank/DDBJ databases">
        <title>Draft Genome Sequences of Select Purple Nonsulfur Bacteria.</title>
        <authorList>
            <person name="Lasarre B."/>
            <person name="Mckinlay J.B."/>
        </authorList>
    </citation>
    <scope>NUCLEOTIDE SEQUENCE [LARGE SCALE GENOMIC DNA]</scope>
    <source>
        <strain evidence="3 4">DSM 11907</strain>
    </source>
</reference>
<dbReference type="InterPro" id="IPR029068">
    <property type="entry name" value="Glyas_Bleomycin-R_OHBP_Dase"/>
</dbReference>
<dbReference type="EMBL" id="NPEU01000157">
    <property type="protein sequence ID" value="RAI37872.1"/>
    <property type="molecule type" value="Genomic_DNA"/>
</dbReference>
<gene>
    <name evidence="3" type="ORF">CH338_14625</name>
</gene>